<proteinExistence type="predicted"/>
<name>A0ABP9R280_9RHOO</name>
<organism evidence="1 2">
    <name type="scientific">Viridibacterium curvum</name>
    <dbReference type="NCBI Taxonomy" id="1101404"/>
    <lineage>
        <taxon>Bacteria</taxon>
        <taxon>Pseudomonadati</taxon>
        <taxon>Pseudomonadota</taxon>
        <taxon>Betaproteobacteria</taxon>
        <taxon>Rhodocyclales</taxon>
        <taxon>Rhodocyclaceae</taxon>
        <taxon>Viridibacterium</taxon>
    </lineage>
</organism>
<dbReference type="Proteomes" id="UP001500547">
    <property type="component" value="Unassembled WGS sequence"/>
</dbReference>
<sequence length="142" mass="15885">MHMTRLLPLLLLPCLTACENTGASYMIDGNKDHSISVVREQRYFWGSAVAQKVVAARFPICQQRYDIADGKAGAGELELYEVNEVLYVLHQGNNWWGVGTEKCELQAFKTPPEKYGDLLGKFRFDNGTFKFVATKPATPPGK</sequence>
<reference evidence="2" key="1">
    <citation type="journal article" date="2019" name="Int. J. Syst. Evol. Microbiol.">
        <title>The Global Catalogue of Microorganisms (GCM) 10K type strain sequencing project: providing services to taxonomists for standard genome sequencing and annotation.</title>
        <authorList>
            <consortium name="The Broad Institute Genomics Platform"/>
            <consortium name="The Broad Institute Genome Sequencing Center for Infectious Disease"/>
            <person name="Wu L."/>
            <person name="Ma J."/>
        </authorList>
    </citation>
    <scope>NUCLEOTIDE SEQUENCE [LARGE SCALE GENOMIC DNA]</scope>
    <source>
        <strain evidence="2">JCM 18715</strain>
    </source>
</reference>
<evidence type="ECO:0008006" key="3">
    <source>
        <dbReference type="Google" id="ProtNLM"/>
    </source>
</evidence>
<gene>
    <name evidence="1" type="ORF">GCM10025770_34200</name>
</gene>
<comment type="caution">
    <text evidence="1">The sequence shown here is derived from an EMBL/GenBank/DDBJ whole genome shotgun (WGS) entry which is preliminary data.</text>
</comment>
<accession>A0ABP9R280</accession>
<evidence type="ECO:0000313" key="1">
    <source>
        <dbReference type="EMBL" id="GAA5170742.1"/>
    </source>
</evidence>
<evidence type="ECO:0000313" key="2">
    <source>
        <dbReference type="Proteomes" id="UP001500547"/>
    </source>
</evidence>
<protein>
    <recommendedName>
        <fullName evidence="3">Lipoprotein</fullName>
    </recommendedName>
</protein>
<keyword evidence="2" id="KW-1185">Reference proteome</keyword>
<dbReference type="EMBL" id="BAABLD010000017">
    <property type="protein sequence ID" value="GAA5170742.1"/>
    <property type="molecule type" value="Genomic_DNA"/>
</dbReference>